<organism evidence="2 3">
    <name type="scientific">Haloprofundus marisrubri</name>
    <dbReference type="NCBI Taxonomy" id="1514971"/>
    <lineage>
        <taxon>Archaea</taxon>
        <taxon>Methanobacteriati</taxon>
        <taxon>Methanobacteriota</taxon>
        <taxon>Stenosarchaea group</taxon>
        <taxon>Halobacteria</taxon>
        <taxon>Halobacteriales</taxon>
        <taxon>Haloferacaceae</taxon>
        <taxon>Haloprofundus</taxon>
    </lineage>
</organism>
<evidence type="ECO:0000313" key="2">
    <source>
        <dbReference type="EMBL" id="KTG09384.1"/>
    </source>
</evidence>
<name>A0A0W1R7L7_9EURY</name>
<reference evidence="2 3" key="1">
    <citation type="submission" date="2015-12" db="EMBL/GenBank/DDBJ databases">
        <title>Haloprofundus marisrubri gen. nov., sp. nov., an extremely halophilic archaeon isolated from the Discovery deep brine-seawater interface in the Red Sea.</title>
        <authorList>
            <person name="Zhang G."/>
            <person name="Stingl U."/>
            <person name="Rashid M."/>
        </authorList>
    </citation>
    <scope>NUCLEOTIDE SEQUENCE [LARGE SCALE GENOMIC DNA]</scope>
    <source>
        <strain evidence="2 3">SB9</strain>
    </source>
</reference>
<dbReference type="PROSITE" id="PS51257">
    <property type="entry name" value="PROKAR_LIPOPROTEIN"/>
    <property type="match status" value="1"/>
</dbReference>
<dbReference type="SUPFAM" id="SSF52821">
    <property type="entry name" value="Rhodanese/Cell cycle control phosphatase"/>
    <property type="match status" value="1"/>
</dbReference>
<dbReference type="EMBL" id="LOPU01000029">
    <property type="protein sequence ID" value="KTG09384.1"/>
    <property type="molecule type" value="Genomic_DNA"/>
</dbReference>
<dbReference type="Proteomes" id="UP000054387">
    <property type="component" value="Unassembled WGS sequence"/>
</dbReference>
<protein>
    <recommendedName>
        <fullName evidence="1">Rhodanese domain-containing protein</fullName>
    </recommendedName>
</protein>
<dbReference type="OrthoDB" id="252224at2157"/>
<dbReference type="InterPro" id="IPR036873">
    <property type="entry name" value="Rhodanese-like_dom_sf"/>
</dbReference>
<dbReference type="PROSITE" id="PS50206">
    <property type="entry name" value="RHODANESE_3"/>
    <property type="match status" value="1"/>
</dbReference>
<gene>
    <name evidence="2" type="ORF">AUR64_16535</name>
</gene>
<keyword evidence="3" id="KW-1185">Reference proteome</keyword>
<sequence>MQRRTFLAAAGAAGVTALAGCSNSSSSGTPDNKTYDYETMTVDGSNAQVPLAPIDDVYQWFQEGSAKFADARGQRQYDASHIEGAVLSTAPDGVANDPVAEWEKSQRIVTYCGCPHHLSSMRAASLIDNGYTDVVAIDEGFFEWRDRGYPLQGAEVDVKPPSYTIRGQTDASLAGKNAWARHEASGQREAGPIADDGSFELALHFFDVTESSPIVVETPEYRIVRPLGELADTVVTNVEK</sequence>
<dbReference type="AlphaFoldDB" id="A0A0W1R7L7"/>
<dbReference type="STRING" id="1514971.AUR64_16535"/>
<evidence type="ECO:0000313" key="3">
    <source>
        <dbReference type="Proteomes" id="UP000054387"/>
    </source>
</evidence>
<dbReference type="RefSeq" id="WP_058582536.1">
    <property type="nucleotide sequence ID" value="NZ_LOPU01000029.1"/>
</dbReference>
<comment type="caution">
    <text evidence="2">The sequence shown here is derived from an EMBL/GenBank/DDBJ whole genome shotgun (WGS) entry which is preliminary data.</text>
</comment>
<dbReference type="Gene3D" id="3.40.250.10">
    <property type="entry name" value="Rhodanese-like domain"/>
    <property type="match status" value="1"/>
</dbReference>
<dbReference type="InterPro" id="IPR001763">
    <property type="entry name" value="Rhodanese-like_dom"/>
</dbReference>
<evidence type="ECO:0000259" key="1">
    <source>
        <dbReference type="PROSITE" id="PS50206"/>
    </source>
</evidence>
<accession>A0A0W1R7L7</accession>
<feature type="domain" description="Rhodanese" evidence="1">
    <location>
        <begin position="62"/>
        <end position="153"/>
    </location>
</feature>
<proteinExistence type="predicted"/>
<dbReference type="SMART" id="SM00450">
    <property type="entry name" value="RHOD"/>
    <property type="match status" value="1"/>
</dbReference>
<dbReference type="Pfam" id="PF00581">
    <property type="entry name" value="Rhodanese"/>
    <property type="match status" value="1"/>
</dbReference>
<dbReference type="CDD" id="cd00158">
    <property type="entry name" value="RHOD"/>
    <property type="match status" value="1"/>
</dbReference>